<name>A0A3B1AQX7_9ZZZZ</name>
<evidence type="ECO:0000313" key="2">
    <source>
        <dbReference type="EMBL" id="VAX08359.1"/>
    </source>
</evidence>
<proteinExistence type="predicted"/>
<feature type="domain" description="Ice-binding protein C-terminal" evidence="1">
    <location>
        <begin position="121"/>
        <end position="139"/>
    </location>
</feature>
<accession>A0A3B1AQX7</accession>
<organism evidence="2">
    <name type="scientific">hydrothermal vent metagenome</name>
    <dbReference type="NCBI Taxonomy" id="652676"/>
    <lineage>
        <taxon>unclassified sequences</taxon>
        <taxon>metagenomes</taxon>
        <taxon>ecological metagenomes</taxon>
    </lineage>
</organism>
<dbReference type="EMBL" id="UOFY01000027">
    <property type="protein sequence ID" value="VAX08359.1"/>
    <property type="molecule type" value="Genomic_DNA"/>
</dbReference>
<sequence length="145" mass="15717">MLRIYSRFILNSLILLCSFSVANALVIEDASARVIEDTYWGSEDHLDASRYIFRNGQEVQRGTDGTALSGSSVNLSNAGYGGYIEYNILLSSLGAINGDIGLKWGMTCANDTIEGVYHHESVPEPGTFLLVGIGLLGMLRIAQKP</sequence>
<dbReference type="NCBIfam" id="TIGR02595">
    <property type="entry name" value="PEP_CTERM"/>
    <property type="match status" value="1"/>
</dbReference>
<gene>
    <name evidence="2" type="ORF">MNBD_GAMMA25-540</name>
</gene>
<protein>
    <recommendedName>
        <fullName evidence="1">Ice-binding protein C-terminal domain-containing protein</fullName>
    </recommendedName>
</protein>
<dbReference type="Pfam" id="PF07589">
    <property type="entry name" value="PEP-CTERM"/>
    <property type="match status" value="1"/>
</dbReference>
<evidence type="ECO:0000259" key="1">
    <source>
        <dbReference type="Pfam" id="PF07589"/>
    </source>
</evidence>
<dbReference type="InterPro" id="IPR013424">
    <property type="entry name" value="Ice-binding_C"/>
</dbReference>
<reference evidence="2" key="1">
    <citation type="submission" date="2018-06" db="EMBL/GenBank/DDBJ databases">
        <authorList>
            <person name="Zhirakovskaya E."/>
        </authorList>
    </citation>
    <scope>NUCLEOTIDE SEQUENCE</scope>
</reference>
<dbReference type="AlphaFoldDB" id="A0A3B1AQX7"/>